<dbReference type="InParanoid" id="A0A667WIW9"/>
<keyword evidence="10" id="KW-1185">Reference proteome</keyword>
<sequence length="572" mass="64410">MVGKSCCVIGCNSHSHDQRSKKKIDNGISFYSFPAWRRNEGSQMAAITRRRRRAWVSAVRRSSITFSNISASMKVCSLHFHSGKPAYEMLETHPDWAPSLRLGHEATETEHFARRSKREGSPNMTAPGEDESTCPTTHRRRSKKMRRDPGTLLKITKDTKACSGQFSRNALLKTLAGLWKLNQGAVPSWFARTVPESGRTVLVRYNSPETIAAEEAVEGDANSDNLSLQEMPPPHPDHDYTQVSLSVEEQLEEAISTIGDQSKLIARLQEEFSLVQFHENDNIMFFTGFQDYNTLRAVFRALQPTAENMARWSETQQAPEDILLQGFLVPKLTLFDQFLLFLCRLRQGFPEQDLAICFNVSLSAVSKICVTWTSFLYFLLGSLPIWLSRQAVNELMPACFQNSFPRTRVILHCTEIHIQRPCSKVLIHNKGKSTFKALVGIAPSGEVTFVSDLYTGSVSEEEIIRESGILDLLEEGDEVMADEGFLIEDILTEKKVSIVVPPSLKPRPHVSPEEARHAQTIARLGILVERAIRRVREYHIFDGILPATLVGSVQQLWTVCALLSNFQCPAFE</sequence>
<keyword evidence="3 6" id="KW-0863">Zinc-finger</keyword>
<dbReference type="Pfam" id="PF13359">
    <property type="entry name" value="DDE_Tnp_4"/>
    <property type="match status" value="1"/>
</dbReference>
<dbReference type="GeneTree" id="ENSGT00940000168268"/>
<reference evidence="9" key="1">
    <citation type="submission" date="2019-06" db="EMBL/GenBank/DDBJ databases">
        <authorList>
            <consortium name="Wellcome Sanger Institute Data Sharing"/>
        </authorList>
    </citation>
    <scope>NUCLEOTIDE SEQUENCE [LARGE SCALE GENOMIC DNA]</scope>
</reference>
<protein>
    <submittedName>
        <fullName evidence="9">Uncharacterized LOC115361688</fullName>
    </submittedName>
</protein>
<keyword evidence="2" id="KW-0479">Metal-binding</keyword>
<evidence type="ECO:0000313" key="9">
    <source>
        <dbReference type="Ensembl" id="ENSMMDP00005001498.1"/>
    </source>
</evidence>
<dbReference type="Proteomes" id="UP000472263">
    <property type="component" value="Chromosome 7"/>
</dbReference>
<dbReference type="AlphaFoldDB" id="A0A667WIW9"/>
<evidence type="ECO:0000256" key="1">
    <source>
        <dbReference type="ARBA" id="ARBA00001968"/>
    </source>
</evidence>
<dbReference type="GO" id="GO:0003677">
    <property type="term" value="F:DNA binding"/>
    <property type="evidence" value="ECO:0007669"/>
    <property type="project" value="UniProtKB-UniRule"/>
</dbReference>
<reference evidence="9" key="3">
    <citation type="submission" date="2025-09" db="UniProtKB">
        <authorList>
            <consortium name="Ensembl"/>
        </authorList>
    </citation>
    <scope>IDENTIFICATION</scope>
</reference>
<gene>
    <name evidence="9" type="primary">LOC115361688</name>
</gene>
<evidence type="ECO:0000256" key="4">
    <source>
        <dbReference type="ARBA" id="ARBA00022833"/>
    </source>
</evidence>
<dbReference type="Pfam" id="PF05485">
    <property type="entry name" value="THAP"/>
    <property type="match status" value="1"/>
</dbReference>
<dbReference type="PANTHER" id="PTHR23080:SF133">
    <property type="entry name" value="SI:CH211-262I1.5-RELATED"/>
    <property type="match status" value="1"/>
</dbReference>
<keyword evidence="4" id="KW-0862">Zinc</keyword>
<dbReference type="SMART" id="SM00980">
    <property type="entry name" value="THAP"/>
    <property type="match status" value="1"/>
</dbReference>
<evidence type="ECO:0000256" key="3">
    <source>
        <dbReference type="ARBA" id="ARBA00022771"/>
    </source>
</evidence>
<feature type="compositionally biased region" description="Basic residues" evidence="7">
    <location>
        <begin position="137"/>
        <end position="146"/>
    </location>
</feature>
<feature type="region of interest" description="Disordered" evidence="7">
    <location>
        <begin position="108"/>
        <end position="146"/>
    </location>
</feature>
<evidence type="ECO:0000256" key="6">
    <source>
        <dbReference type="PROSITE-ProRule" id="PRU00309"/>
    </source>
</evidence>
<evidence type="ECO:0000256" key="7">
    <source>
        <dbReference type="SAM" id="MobiDB-lite"/>
    </source>
</evidence>
<keyword evidence="5 6" id="KW-0238">DNA-binding</keyword>
<proteinExistence type="predicted"/>
<dbReference type="Ensembl" id="ENSMMDT00005001528.1">
    <property type="protein sequence ID" value="ENSMMDP00005001498.1"/>
    <property type="gene ID" value="ENSMMDG00005000847.1"/>
</dbReference>
<dbReference type="PROSITE" id="PS50950">
    <property type="entry name" value="ZF_THAP"/>
    <property type="match status" value="1"/>
</dbReference>
<dbReference type="PANTHER" id="PTHR23080">
    <property type="entry name" value="THAP DOMAIN PROTEIN"/>
    <property type="match status" value="1"/>
</dbReference>
<organism evidence="9 10">
    <name type="scientific">Myripristis murdjan</name>
    <name type="common">pinecone soldierfish</name>
    <dbReference type="NCBI Taxonomy" id="586833"/>
    <lineage>
        <taxon>Eukaryota</taxon>
        <taxon>Metazoa</taxon>
        <taxon>Chordata</taxon>
        <taxon>Craniata</taxon>
        <taxon>Vertebrata</taxon>
        <taxon>Euteleostomi</taxon>
        <taxon>Actinopterygii</taxon>
        <taxon>Neopterygii</taxon>
        <taxon>Teleostei</taxon>
        <taxon>Neoteleostei</taxon>
        <taxon>Acanthomorphata</taxon>
        <taxon>Holocentriformes</taxon>
        <taxon>Holocentridae</taxon>
        <taxon>Myripristis</taxon>
    </lineage>
</organism>
<evidence type="ECO:0000259" key="8">
    <source>
        <dbReference type="PROSITE" id="PS50950"/>
    </source>
</evidence>
<dbReference type="Pfam" id="PF13613">
    <property type="entry name" value="HTH_Tnp_4"/>
    <property type="match status" value="1"/>
</dbReference>
<dbReference type="InterPro" id="IPR027805">
    <property type="entry name" value="Transposase_HTH_dom"/>
</dbReference>
<evidence type="ECO:0000256" key="2">
    <source>
        <dbReference type="ARBA" id="ARBA00022723"/>
    </source>
</evidence>
<dbReference type="RefSeq" id="XP_029911105.1">
    <property type="nucleotide sequence ID" value="XM_030055245.1"/>
</dbReference>
<name>A0A667WIW9_9TELE</name>
<evidence type="ECO:0000313" key="10">
    <source>
        <dbReference type="Proteomes" id="UP000472263"/>
    </source>
</evidence>
<dbReference type="InterPro" id="IPR006612">
    <property type="entry name" value="THAP_Znf"/>
</dbReference>
<dbReference type="SUPFAM" id="SSF57716">
    <property type="entry name" value="Glucocorticoid receptor-like (DNA-binding domain)"/>
    <property type="match status" value="1"/>
</dbReference>
<accession>A0A667WIW9</accession>
<evidence type="ECO:0000256" key="5">
    <source>
        <dbReference type="ARBA" id="ARBA00023125"/>
    </source>
</evidence>
<comment type="cofactor">
    <cofactor evidence="1">
        <name>a divalent metal cation</name>
        <dbReference type="ChEBI" id="CHEBI:60240"/>
    </cofactor>
</comment>
<dbReference type="GO" id="GO:0008270">
    <property type="term" value="F:zinc ion binding"/>
    <property type="evidence" value="ECO:0007669"/>
    <property type="project" value="UniProtKB-KW"/>
</dbReference>
<dbReference type="GeneID" id="115361688"/>
<reference evidence="9" key="2">
    <citation type="submission" date="2025-08" db="UniProtKB">
        <authorList>
            <consortium name="Ensembl"/>
        </authorList>
    </citation>
    <scope>IDENTIFICATION</scope>
</reference>
<dbReference type="InterPro" id="IPR027806">
    <property type="entry name" value="HARBI1_dom"/>
</dbReference>
<feature type="domain" description="THAP-type" evidence="8">
    <location>
        <begin position="1"/>
        <end position="101"/>
    </location>
</feature>
<dbReference type="OrthoDB" id="10020990at2759"/>